<dbReference type="InterPro" id="IPR053927">
    <property type="entry name" value="FlgK_helical"/>
</dbReference>
<protein>
    <recommendedName>
        <fullName evidence="4">Flagellar hook-associated protein 1</fullName>
    </recommendedName>
</protein>
<evidence type="ECO:0000256" key="6">
    <source>
        <dbReference type="ARBA" id="ARBA00023143"/>
    </source>
</evidence>
<evidence type="ECO:0000256" key="4">
    <source>
        <dbReference type="ARBA" id="ARBA00016244"/>
    </source>
</evidence>
<dbReference type="InterPro" id="IPR002371">
    <property type="entry name" value="FlgK"/>
</dbReference>
<feature type="domain" description="Flagellar basal body rod protein N-terminal" evidence="7">
    <location>
        <begin position="8"/>
        <end position="36"/>
    </location>
</feature>
<feature type="domain" description="Flagellar hook-associated protein FlgK helical" evidence="9">
    <location>
        <begin position="92"/>
        <end position="314"/>
    </location>
</feature>
<comment type="similarity">
    <text evidence="3">Belongs to the flagella basal body rod proteins family.</text>
</comment>
<dbReference type="PROSITE" id="PS00588">
    <property type="entry name" value="FLAGELLA_BB_ROD"/>
    <property type="match status" value="1"/>
</dbReference>
<evidence type="ECO:0000259" key="9">
    <source>
        <dbReference type="Pfam" id="PF22638"/>
    </source>
</evidence>
<dbReference type="Pfam" id="PF06429">
    <property type="entry name" value="Flg_bbr_C"/>
    <property type="match status" value="1"/>
</dbReference>
<proteinExistence type="inferred from homology"/>
<dbReference type="InterPro" id="IPR010930">
    <property type="entry name" value="Flg_bb/hook_C_dom"/>
</dbReference>
<dbReference type="RefSeq" id="WP_281840629.1">
    <property type="nucleotide sequence ID" value="NZ_BROH01000001.1"/>
</dbReference>
<dbReference type="InterPro" id="IPR001444">
    <property type="entry name" value="Flag_bb_rod_N"/>
</dbReference>
<dbReference type="PANTHER" id="PTHR30033:SF2">
    <property type="entry name" value="FLAGELLAR HOOK PROTEIN"/>
    <property type="match status" value="1"/>
</dbReference>
<evidence type="ECO:0000256" key="2">
    <source>
        <dbReference type="ARBA" id="ARBA00004613"/>
    </source>
</evidence>
<feature type="domain" description="Flagellar basal-body/hook protein C-terminal" evidence="8">
    <location>
        <begin position="449"/>
        <end position="485"/>
    </location>
</feature>
<evidence type="ECO:0000256" key="1">
    <source>
        <dbReference type="ARBA" id="ARBA00004117"/>
    </source>
</evidence>
<dbReference type="EMBL" id="BROH01000001">
    <property type="protein sequence ID" value="GKY86668.1"/>
    <property type="molecule type" value="Genomic_DNA"/>
</dbReference>
<dbReference type="NCBIfam" id="TIGR02492">
    <property type="entry name" value="flgK_ends"/>
    <property type="match status" value="1"/>
</dbReference>
<keyword evidence="10" id="KW-0969">Cilium</keyword>
<keyword evidence="11" id="KW-1185">Reference proteome</keyword>
<dbReference type="Pfam" id="PF00460">
    <property type="entry name" value="Flg_bb_rod"/>
    <property type="match status" value="1"/>
</dbReference>
<keyword evidence="6" id="KW-0975">Bacterial flagellum</keyword>
<gene>
    <name evidence="10" type="ORF">STA1M1_05370</name>
</gene>
<dbReference type="InterPro" id="IPR019776">
    <property type="entry name" value="Flagellar_basal_body_rod_CS"/>
</dbReference>
<evidence type="ECO:0000256" key="3">
    <source>
        <dbReference type="ARBA" id="ARBA00009677"/>
    </source>
</evidence>
<dbReference type="PANTHER" id="PTHR30033">
    <property type="entry name" value="FLAGELLAR HOOK-ASSOCIATED PROTEIN 1"/>
    <property type="match status" value="1"/>
</dbReference>
<evidence type="ECO:0000259" key="8">
    <source>
        <dbReference type="Pfam" id="PF06429"/>
    </source>
</evidence>
<sequence length="486" mass="49351">MTIAGSLSNALSGLAAQARAAELVSSNVANANTRGYARRELELTSTYMGGSASAGVSVAGVRREVDISVVQDRRLADAALGHDSTIAGFHAELEAMIGSPGEAGSLSGRIATFEAALIDAGARPDSEARLAAVLEAATALAGKIATASDKVQAMRMEADAAIDGQVRQLNDGLTQVQTLNYEIREAVARGHDPSALQDLRQQTIDAISAIVPMRQVDRDHGMVALYTTGGAIVLDGRAADIGFARAGVIVPEMTQAGGALSGLTINGMAIRSAGDRSPIQGGSLSALFGVRDELAVSAQARLDAVARDLVERFQDGGLDATRGAGDAGLFTDAGAAFAAADEAGLSARLSVNAAVDPARGGALWRLRDGLGAAAPGDVGDARLLQALSGALTAERVPASGGFLGAARSASGLAAELLSVTGAARLAAEARQSQSAAQQDSLTVMELEGGVDTDHELQKLMLIEQAYAANAKVLATVGDMIDTLMGL</sequence>
<evidence type="ECO:0000256" key="5">
    <source>
        <dbReference type="ARBA" id="ARBA00022525"/>
    </source>
</evidence>
<name>A0ABQ5LPJ3_9RHOB</name>
<evidence type="ECO:0000313" key="11">
    <source>
        <dbReference type="Proteomes" id="UP001144205"/>
    </source>
</evidence>
<comment type="subcellular location">
    <subcellularLocation>
        <location evidence="1">Bacterial flagellum basal body</location>
    </subcellularLocation>
    <subcellularLocation>
        <location evidence="2">Secreted</location>
    </subcellularLocation>
</comment>
<dbReference type="Proteomes" id="UP001144205">
    <property type="component" value="Unassembled WGS sequence"/>
</dbReference>
<organism evidence="10 11">
    <name type="scientific">Sinisalibacter aestuarii</name>
    <dbReference type="NCBI Taxonomy" id="2949426"/>
    <lineage>
        <taxon>Bacteria</taxon>
        <taxon>Pseudomonadati</taxon>
        <taxon>Pseudomonadota</taxon>
        <taxon>Alphaproteobacteria</taxon>
        <taxon>Rhodobacterales</taxon>
        <taxon>Roseobacteraceae</taxon>
        <taxon>Sinisalibacter</taxon>
    </lineage>
</organism>
<keyword evidence="10" id="KW-0282">Flagellum</keyword>
<reference evidence="10" key="1">
    <citation type="journal article" date="2023" name="Int. J. Syst. Evol. Microbiol.">
        <title>Sinisalibacter aestuarii sp. nov., isolated from estuarine sediment of the Arakawa River.</title>
        <authorList>
            <person name="Arafat S.T."/>
            <person name="Hirano S."/>
            <person name="Sato A."/>
            <person name="Takeuchi K."/>
            <person name="Yasuda T."/>
            <person name="Terahara T."/>
            <person name="Hamada M."/>
            <person name="Kobayashi T."/>
        </authorList>
    </citation>
    <scope>NUCLEOTIDE SEQUENCE</scope>
    <source>
        <strain evidence="10">B-399</strain>
    </source>
</reference>
<keyword evidence="5" id="KW-0964">Secreted</keyword>
<evidence type="ECO:0000313" key="10">
    <source>
        <dbReference type="EMBL" id="GKY86668.1"/>
    </source>
</evidence>
<keyword evidence="10" id="KW-0966">Cell projection</keyword>
<evidence type="ECO:0000259" key="7">
    <source>
        <dbReference type="Pfam" id="PF00460"/>
    </source>
</evidence>
<dbReference type="Pfam" id="PF22638">
    <property type="entry name" value="FlgK_D1"/>
    <property type="match status" value="1"/>
</dbReference>
<comment type="caution">
    <text evidence="10">The sequence shown here is derived from an EMBL/GenBank/DDBJ whole genome shotgun (WGS) entry which is preliminary data.</text>
</comment>
<accession>A0ABQ5LPJ3</accession>